<evidence type="ECO:0000313" key="6">
    <source>
        <dbReference type="EMBL" id="SCZ88281.1"/>
    </source>
</evidence>
<feature type="domain" description="Transcription factor spt8 beta-propeller" evidence="5">
    <location>
        <begin position="613"/>
        <end position="751"/>
    </location>
</feature>
<keyword evidence="2" id="KW-0963">Cytoplasm</keyword>
<dbReference type="GO" id="GO:0000398">
    <property type="term" value="P:mRNA splicing, via spliceosome"/>
    <property type="evidence" value="ECO:0007669"/>
    <property type="project" value="TreeGrafter"/>
</dbReference>
<comment type="similarity">
    <text evidence="3">Belongs to the WD repeat MORG1 family.</text>
</comment>
<dbReference type="InterPro" id="IPR001680">
    <property type="entry name" value="WD40_rpt"/>
</dbReference>
<dbReference type="GO" id="GO:0005737">
    <property type="term" value="C:cytoplasm"/>
    <property type="evidence" value="ECO:0007669"/>
    <property type="project" value="UniProtKB-SubCell"/>
</dbReference>
<feature type="domain" description="Transcription factor spt8 beta-propeller" evidence="5">
    <location>
        <begin position="316"/>
        <end position="482"/>
    </location>
</feature>
<dbReference type="SMART" id="SM00320">
    <property type="entry name" value="WD40"/>
    <property type="match status" value="3"/>
</dbReference>
<organism evidence="6 7">
    <name type="scientific">Microbotryum saponariae</name>
    <dbReference type="NCBI Taxonomy" id="289078"/>
    <lineage>
        <taxon>Eukaryota</taxon>
        <taxon>Fungi</taxon>
        <taxon>Dikarya</taxon>
        <taxon>Basidiomycota</taxon>
        <taxon>Pucciniomycotina</taxon>
        <taxon>Microbotryomycetes</taxon>
        <taxon>Microbotryales</taxon>
        <taxon>Microbotryaceae</taxon>
        <taxon>Microbotryum</taxon>
    </lineage>
</organism>
<dbReference type="InterPro" id="IPR036322">
    <property type="entry name" value="WD40_repeat_dom_sf"/>
</dbReference>
<dbReference type="InterPro" id="IPR051980">
    <property type="entry name" value="WD_repeat_MORG1"/>
</dbReference>
<feature type="compositionally biased region" description="Basic and acidic residues" evidence="4">
    <location>
        <begin position="30"/>
        <end position="42"/>
    </location>
</feature>
<dbReference type="PANTHER" id="PTHR22842:SF3">
    <property type="entry name" value="WD REPEAT DOMAIN-CONTAINING PROTEIN 83"/>
    <property type="match status" value="1"/>
</dbReference>
<dbReference type="SUPFAM" id="SSF50978">
    <property type="entry name" value="WD40 repeat-like"/>
    <property type="match status" value="1"/>
</dbReference>
<reference evidence="7" key="1">
    <citation type="submission" date="2016-10" db="EMBL/GenBank/DDBJ databases">
        <authorList>
            <person name="Jeantristanb JTB J.-T."/>
            <person name="Ricardo R."/>
        </authorList>
    </citation>
    <scope>NUCLEOTIDE SEQUENCE [LARGE SCALE GENOMIC DNA]</scope>
</reference>
<dbReference type="STRING" id="289078.A0A2X0MH27"/>
<dbReference type="EMBL" id="FMWP01000012">
    <property type="protein sequence ID" value="SCZ88281.1"/>
    <property type="molecule type" value="Genomic_DNA"/>
</dbReference>
<protein>
    <submittedName>
        <fullName evidence="6">BZ3500_MvSof-1268-A1-R1_Chr2-1g04306 protein</fullName>
    </submittedName>
</protein>
<evidence type="ECO:0000256" key="1">
    <source>
        <dbReference type="ARBA" id="ARBA00004496"/>
    </source>
</evidence>
<sequence length="810" mass="86299">MAVDTTPPDGSNLSPPINVNNPTEVVEQADGDKPVLPLDDKPPTSAVPADSAPIDVDSEDLKMGSGGNEGGGEGIAPTVIAPTPTPPPPPPPPPPREPTPIDLGPPDSAYLEQIHNRRRHYTATPSSSTPDRRSYTIETLLYVPHSTPIHAFSCSLDCSHLYTGSADGYIRRYSLPASLNPSQSAHLGPNYTSSSSTLSPAHALASVLHSTVGGGVGSSVDGMGVGLGAAHTPLLNTMGRYPVLRGYWENEAPPSLSSSSSSSSSSSVAPPPAPPNPSTSSAPDPASPPNWIQDRLWSSRTQGGQSRQIEFGPKSKAWNKASVVYSLQVNKEDLWGLSGTAFGTINLFTIRHDQGQIRHVFPSSTSSTALGHSPSSPISVLHLTKDERRLWSGGWDGQVLEWDMDMGKAVRRFGQGHDAQVSSVQARPVESEGAGGGGGRGRGGDEDEDEDEDEGAMEVDDSEEEEEDESDEEEKQRKKRKTGSGDQGETNGNGNGTKEASTTDGEEEEEDRASTTTQAKEEATAKKDDIDAEGDVDADGEDFDEEALLGVSSDANTTSATNPSSSTSTKITIPIKPKSTGSSLLVPKIKKTTSIPIWGTQPDVSLSMRGKKSDDVFMSTSLDGQVLIWDTRVKVANVVRLPSSGRYGMWCASATWSSDGNQVYVGRHDPLVDIYDLRQCSPRSPTLQTLRLPLASGPVTAIKALGTSGRKLITASFDNVRMWDVGEEGGEAKAKSRLVLGHYGGVVSNLCTFVCFMTRVFRSGWLTGVCPTLFFWIGIDPLERYMVTTSGNRGWDGTSTDLMIVHEIKS</sequence>
<dbReference type="Proteomes" id="UP000249723">
    <property type="component" value="Unassembled WGS sequence"/>
</dbReference>
<dbReference type="Gene3D" id="2.130.10.10">
    <property type="entry name" value="YVTN repeat-like/Quinoprotein amine dehydrogenase"/>
    <property type="match status" value="2"/>
</dbReference>
<feature type="compositionally biased region" description="Low complexity" evidence="4">
    <location>
        <begin position="552"/>
        <end position="574"/>
    </location>
</feature>
<feature type="region of interest" description="Disordered" evidence="4">
    <location>
        <begin position="550"/>
        <end position="574"/>
    </location>
</feature>
<feature type="compositionally biased region" description="Polar residues" evidence="4">
    <location>
        <begin position="8"/>
        <end position="23"/>
    </location>
</feature>
<dbReference type="Pfam" id="PF23798">
    <property type="entry name" value="Beta-prop_SPT8"/>
    <property type="match status" value="2"/>
</dbReference>
<dbReference type="AlphaFoldDB" id="A0A2X0MH27"/>
<comment type="subcellular location">
    <subcellularLocation>
        <location evidence="1">Cytoplasm</location>
    </subcellularLocation>
</comment>
<accession>A0A2X0MH27</accession>
<feature type="region of interest" description="Disordered" evidence="4">
    <location>
        <begin position="252"/>
        <end position="293"/>
    </location>
</feature>
<dbReference type="PANTHER" id="PTHR22842">
    <property type="entry name" value="WD40 REPEAT PROTEIN"/>
    <property type="match status" value="1"/>
</dbReference>
<evidence type="ECO:0000256" key="3">
    <source>
        <dbReference type="ARBA" id="ARBA00038145"/>
    </source>
</evidence>
<dbReference type="InterPro" id="IPR057544">
    <property type="entry name" value="Beta-prop_SPT8"/>
</dbReference>
<evidence type="ECO:0000256" key="4">
    <source>
        <dbReference type="SAM" id="MobiDB-lite"/>
    </source>
</evidence>
<evidence type="ECO:0000259" key="5">
    <source>
        <dbReference type="Pfam" id="PF23798"/>
    </source>
</evidence>
<feature type="compositionally biased region" description="Low complexity" evidence="4">
    <location>
        <begin position="252"/>
        <end position="268"/>
    </location>
</feature>
<feature type="region of interest" description="Disordered" evidence="4">
    <location>
        <begin position="1"/>
        <end position="106"/>
    </location>
</feature>
<gene>
    <name evidence="6" type="ORF">BZ3500_MVSOF-1268-A1-R1_CHR2-1G04306</name>
</gene>
<dbReference type="InterPro" id="IPR015943">
    <property type="entry name" value="WD40/YVTN_repeat-like_dom_sf"/>
</dbReference>
<feature type="compositionally biased region" description="Gly residues" evidence="4">
    <location>
        <begin position="64"/>
        <end position="74"/>
    </location>
</feature>
<dbReference type="OrthoDB" id="10260946at2759"/>
<feature type="region of interest" description="Disordered" evidence="4">
    <location>
        <begin position="417"/>
        <end position="538"/>
    </location>
</feature>
<evidence type="ECO:0000313" key="7">
    <source>
        <dbReference type="Proteomes" id="UP000249723"/>
    </source>
</evidence>
<feature type="compositionally biased region" description="Pro residues" evidence="4">
    <location>
        <begin position="83"/>
        <end position="98"/>
    </location>
</feature>
<name>A0A2X0MH27_9BASI</name>
<keyword evidence="7" id="KW-1185">Reference proteome</keyword>
<evidence type="ECO:0000256" key="2">
    <source>
        <dbReference type="ARBA" id="ARBA00022490"/>
    </source>
</evidence>
<feature type="compositionally biased region" description="Acidic residues" evidence="4">
    <location>
        <begin position="445"/>
        <end position="473"/>
    </location>
</feature>
<dbReference type="GO" id="GO:0071013">
    <property type="term" value="C:catalytic step 2 spliceosome"/>
    <property type="evidence" value="ECO:0007669"/>
    <property type="project" value="TreeGrafter"/>
</dbReference>
<proteinExistence type="inferred from homology"/>
<feature type="compositionally biased region" description="Basic and acidic residues" evidence="4">
    <location>
        <begin position="519"/>
        <end position="529"/>
    </location>
</feature>